<accession>A0A2S7K4W5</accession>
<evidence type="ECO:0000256" key="1">
    <source>
        <dbReference type="SAM" id="Coils"/>
    </source>
</evidence>
<name>A0A2S7K4W5_9PROT</name>
<proteinExistence type="predicted"/>
<dbReference type="InterPro" id="IPR038444">
    <property type="entry name" value="DUF465_sf"/>
</dbReference>
<organism evidence="2 3">
    <name type="scientific">Hyphococcus luteus</name>
    <dbReference type="NCBI Taxonomy" id="2058213"/>
    <lineage>
        <taxon>Bacteria</taxon>
        <taxon>Pseudomonadati</taxon>
        <taxon>Pseudomonadota</taxon>
        <taxon>Alphaproteobacteria</taxon>
        <taxon>Parvularculales</taxon>
        <taxon>Parvularculaceae</taxon>
        <taxon>Hyphococcus</taxon>
    </lineage>
</organism>
<dbReference type="Proteomes" id="UP000239504">
    <property type="component" value="Unassembled WGS sequence"/>
</dbReference>
<dbReference type="Pfam" id="PF04325">
    <property type="entry name" value="DUF465"/>
    <property type="match status" value="1"/>
</dbReference>
<dbReference type="EMBL" id="PJCH01000007">
    <property type="protein sequence ID" value="PQA87521.1"/>
    <property type="molecule type" value="Genomic_DNA"/>
</dbReference>
<keyword evidence="1" id="KW-0175">Coiled coil</keyword>
<sequence>MMAIKAHMETLNKRHQELEATINAETKSPGYDELRVVELKRQKLKIKDQLEELRTQNKLAS</sequence>
<reference evidence="2 3" key="1">
    <citation type="submission" date="2017-12" db="EMBL/GenBank/DDBJ databases">
        <authorList>
            <person name="Hurst M.R.H."/>
        </authorList>
    </citation>
    <scope>NUCLEOTIDE SEQUENCE [LARGE SCALE GENOMIC DNA]</scope>
    <source>
        <strain evidence="2 3">SY-3-19</strain>
    </source>
</reference>
<protein>
    <submittedName>
        <fullName evidence="2">DUF465 domain-containing protein</fullName>
    </submittedName>
</protein>
<dbReference type="AlphaFoldDB" id="A0A2S7K4W5"/>
<dbReference type="InterPro" id="IPR007420">
    <property type="entry name" value="DUF465"/>
</dbReference>
<dbReference type="OrthoDB" id="7362854at2"/>
<dbReference type="Gene3D" id="6.10.280.50">
    <property type="match status" value="1"/>
</dbReference>
<gene>
    <name evidence="2" type="ORF">CW354_12020</name>
</gene>
<feature type="coiled-coil region" evidence="1">
    <location>
        <begin position="1"/>
        <end position="59"/>
    </location>
</feature>
<keyword evidence="3" id="KW-1185">Reference proteome</keyword>
<evidence type="ECO:0000313" key="3">
    <source>
        <dbReference type="Proteomes" id="UP000239504"/>
    </source>
</evidence>
<evidence type="ECO:0000313" key="2">
    <source>
        <dbReference type="EMBL" id="PQA87521.1"/>
    </source>
</evidence>
<comment type="caution">
    <text evidence="2">The sequence shown here is derived from an EMBL/GenBank/DDBJ whole genome shotgun (WGS) entry which is preliminary data.</text>
</comment>